<keyword evidence="6" id="KW-0413">Isomerase</keyword>
<comment type="similarity">
    <text evidence="2">Belongs to the phosphohexose mutase family.</text>
</comment>
<dbReference type="OrthoDB" id="9806956at2"/>
<comment type="caution">
    <text evidence="10">The sequence shown here is derived from an EMBL/GenBank/DDBJ whole genome shotgun (WGS) entry which is preliminary data.</text>
</comment>
<dbReference type="SUPFAM" id="SSF55957">
    <property type="entry name" value="Phosphoglucomutase, C-terminal domain"/>
    <property type="match status" value="1"/>
</dbReference>
<dbReference type="PANTHER" id="PTHR42946">
    <property type="entry name" value="PHOSPHOHEXOSE MUTASE"/>
    <property type="match status" value="1"/>
</dbReference>
<dbReference type="Pfam" id="PF02878">
    <property type="entry name" value="PGM_PMM_I"/>
    <property type="match status" value="1"/>
</dbReference>
<dbReference type="Proteomes" id="UP000052258">
    <property type="component" value="Unassembled WGS sequence"/>
</dbReference>
<dbReference type="PRINTS" id="PR00509">
    <property type="entry name" value="PGMPMM"/>
</dbReference>
<dbReference type="AlphaFoldDB" id="A0A0J8GK06"/>
<dbReference type="SUPFAM" id="SSF53738">
    <property type="entry name" value="Phosphoglucomutase, first 3 domains"/>
    <property type="match status" value="3"/>
</dbReference>
<protein>
    <submittedName>
        <fullName evidence="10">Putative phosphomannomutase</fullName>
    </submittedName>
</protein>
<dbReference type="GO" id="GO:0005975">
    <property type="term" value="P:carbohydrate metabolic process"/>
    <property type="evidence" value="ECO:0007669"/>
    <property type="project" value="InterPro"/>
</dbReference>
<keyword evidence="4" id="KW-0479">Metal-binding</keyword>
<dbReference type="InterPro" id="IPR005841">
    <property type="entry name" value="Alpha-D-phosphohexomutase_SF"/>
</dbReference>
<dbReference type="EMBL" id="AZHO01000004">
    <property type="protein sequence ID" value="KMT61073.1"/>
    <property type="molecule type" value="Genomic_DNA"/>
</dbReference>
<dbReference type="PANTHER" id="PTHR42946:SF1">
    <property type="entry name" value="PHOSPHOGLUCOMUTASE (ALPHA-D-GLUCOSE-1,6-BISPHOSPHATE-DEPENDENT)"/>
    <property type="match status" value="1"/>
</dbReference>
<evidence type="ECO:0000313" key="11">
    <source>
        <dbReference type="Proteomes" id="UP000052258"/>
    </source>
</evidence>
<dbReference type="InterPro" id="IPR005844">
    <property type="entry name" value="A-D-PHexomutase_a/b/a-I"/>
</dbReference>
<dbReference type="PATRIC" id="fig|1430899.3.peg.141"/>
<dbReference type="InterPro" id="IPR005845">
    <property type="entry name" value="A-D-PHexomutase_a/b/a-II"/>
</dbReference>
<evidence type="ECO:0000256" key="6">
    <source>
        <dbReference type="ARBA" id="ARBA00023235"/>
    </source>
</evidence>
<dbReference type="GO" id="GO:0004615">
    <property type="term" value="F:phosphomannomutase activity"/>
    <property type="evidence" value="ECO:0007669"/>
    <property type="project" value="TreeGrafter"/>
</dbReference>
<gene>
    <name evidence="10" type="ORF">X560_0140</name>
</gene>
<evidence type="ECO:0000256" key="3">
    <source>
        <dbReference type="ARBA" id="ARBA00022553"/>
    </source>
</evidence>
<dbReference type="InterPro" id="IPR005846">
    <property type="entry name" value="A-D-PHexomutase_a/b/a-III"/>
</dbReference>
<dbReference type="Pfam" id="PF02879">
    <property type="entry name" value="PGM_PMM_II"/>
    <property type="match status" value="1"/>
</dbReference>
<keyword evidence="3" id="KW-0597">Phosphoprotein</keyword>
<dbReference type="RefSeq" id="WP_059139808.1">
    <property type="nucleotide sequence ID" value="NZ_KQ130610.1"/>
</dbReference>
<accession>A0A0J8GK06</accession>
<dbReference type="CDD" id="cd03089">
    <property type="entry name" value="PMM_PGM"/>
    <property type="match status" value="1"/>
</dbReference>
<dbReference type="Gene3D" id="3.40.120.10">
    <property type="entry name" value="Alpha-D-Glucose-1,6-Bisphosphate, subunit A, domain 3"/>
    <property type="match status" value="3"/>
</dbReference>
<name>A0A0J8GK06_9LIST</name>
<feature type="domain" description="Alpha-D-phosphohexomutase alpha/beta/alpha" evidence="9">
    <location>
        <begin position="276"/>
        <end position="383"/>
    </location>
</feature>
<evidence type="ECO:0000259" key="7">
    <source>
        <dbReference type="Pfam" id="PF02878"/>
    </source>
</evidence>
<dbReference type="Gene3D" id="3.30.310.50">
    <property type="entry name" value="Alpha-D-phosphohexomutase, C-terminal domain"/>
    <property type="match status" value="1"/>
</dbReference>
<evidence type="ECO:0000256" key="4">
    <source>
        <dbReference type="ARBA" id="ARBA00022723"/>
    </source>
</evidence>
<sequence>MSELLALQNGSDIRGIAIQTDEHDITLTDDAIQKIAQGTTLFLKQKKKLSGRIKVVIGHDSRLSAERIKLALTEVLSSNGIEVLDAHLATTPAMFMATQYEEINADCGIMITASHLPYFYNGIKIFTQSGGAEKEDIRYILEHATEKTENTQAATVKNIDLMSLYADDLVRKIREKVGTSETPLAGSKIVVDAGNGAGGFFAKSVLAPLGADVSASQFLEPDGHFPNHIPNPDNDEAMASLQKAVLESKADLGVIFDTDVDRAAIMDQNGESLNRNALIAVISAILLKEHPETTIVTDSTTSDHLRHFIESLSGKQHRFKRGYRNVIGEAIRLNEVGIPSEIAIEVSGHAALKENYFLDDGAYLVARILMEYAKLKADGEDLMSLIASLKQPAESMEMRLQILDDDFKPYGQKVLSDFEAFVKQMPDFELEPNNYEGIRVQTSGKYGSGWFLLRMSLHEPVMPLNIESDTKGGIDLILTDLRPFFEGYKALKF</sequence>
<dbReference type="InterPro" id="IPR036900">
    <property type="entry name" value="A-D-PHexomutase_C_sf"/>
</dbReference>
<feature type="domain" description="Alpha-D-phosphohexomutase alpha/beta/alpha" evidence="7">
    <location>
        <begin position="9"/>
        <end position="149"/>
    </location>
</feature>
<evidence type="ECO:0000313" key="10">
    <source>
        <dbReference type="EMBL" id="KMT61073.1"/>
    </source>
</evidence>
<keyword evidence="11" id="KW-1185">Reference proteome</keyword>
<evidence type="ECO:0000256" key="5">
    <source>
        <dbReference type="ARBA" id="ARBA00022842"/>
    </source>
</evidence>
<evidence type="ECO:0000256" key="1">
    <source>
        <dbReference type="ARBA" id="ARBA00001946"/>
    </source>
</evidence>
<proteinExistence type="inferred from homology"/>
<dbReference type="InterPro" id="IPR050060">
    <property type="entry name" value="Phosphoglucosamine_mutase"/>
</dbReference>
<comment type="cofactor">
    <cofactor evidence="1">
        <name>Mg(2+)</name>
        <dbReference type="ChEBI" id="CHEBI:18420"/>
    </cofactor>
</comment>
<organism evidence="10 11">
    <name type="scientific">Listeria fleischmannii 1991</name>
    <dbReference type="NCBI Taxonomy" id="1430899"/>
    <lineage>
        <taxon>Bacteria</taxon>
        <taxon>Bacillati</taxon>
        <taxon>Bacillota</taxon>
        <taxon>Bacilli</taxon>
        <taxon>Bacillales</taxon>
        <taxon>Listeriaceae</taxon>
        <taxon>Listeria</taxon>
    </lineage>
</organism>
<feature type="domain" description="Alpha-D-phosphohexomutase alpha/beta/alpha" evidence="8">
    <location>
        <begin position="170"/>
        <end position="270"/>
    </location>
</feature>
<dbReference type="InterPro" id="IPR016055">
    <property type="entry name" value="A-D-PHexomutase_a/b/a-I/II/III"/>
</dbReference>
<dbReference type="GO" id="GO:0046872">
    <property type="term" value="F:metal ion binding"/>
    <property type="evidence" value="ECO:0007669"/>
    <property type="project" value="UniProtKB-KW"/>
</dbReference>
<dbReference type="FunFam" id="3.40.120.10:FF:000010">
    <property type="entry name" value="phosphomannomutase/phosphoglucomutase isoform X1"/>
    <property type="match status" value="1"/>
</dbReference>
<dbReference type="Pfam" id="PF02880">
    <property type="entry name" value="PGM_PMM_III"/>
    <property type="match status" value="1"/>
</dbReference>
<evidence type="ECO:0000256" key="2">
    <source>
        <dbReference type="ARBA" id="ARBA00010231"/>
    </source>
</evidence>
<evidence type="ECO:0000259" key="9">
    <source>
        <dbReference type="Pfam" id="PF02880"/>
    </source>
</evidence>
<keyword evidence="5" id="KW-0460">Magnesium</keyword>
<reference evidence="10 11" key="1">
    <citation type="journal article" date="2015" name="Genome Biol. Evol.">
        <title>Comparative Genomics of Listeria Sensu Lato: Genus-Wide Differences in Evolutionary Dynamics and the Progressive Gain of Complex, Potentially Pathogenicity-Related Traits through Lateral Gene Transfer.</title>
        <authorList>
            <person name="Chiara M."/>
            <person name="Caruso M."/>
            <person name="D'Erchia A.M."/>
            <person name="Manzari C."/>
            <person name="Fraccalvieri R."/>
            <person name="Goffredo E."/>
            <person name="Latorre L."/>
            <person name="Miccolupo A."/>
            <person name="Padalino I."/>
            <person name="Santagada G."/>
            <person name="Chiocco D."/>
            <person name="Pesole G."/>
            <person name="Horner D.S."/>
            <person name="Parisi A."/>
        </authorList>
    </citation>
    <scope>NUCLEOTIDE SEQUENCE [LARGE SCALE GENOMIC DNA]</scope>
    <source>
        <strain evidence="10 11">1991</strain>
    </source>
</reference>
<evidence type="ECO:0000259" key="8">
    <source>
        <dbReference type="Pfam" id="PF02879"/>
    </source>
</evidence>